<dbReference type="Gene3D" id="1.10.510.10">
    <property type="entry name" value="Transferase(Phosphotransferase) domain 1"/>
    <property type="match status" value="1"/>
</dbReference>
<dbReference type="Proteomes" id="UP001433268">
    <property type="component" value="Unassembled WGS sequence"/>
</dbReference>
<dbReference type="SUPFAM" id="SSF56112">
    <property type="entry name" value="Protein kinase-like (PK-like)"/>
    <property type="match status" value="1"/>
</dbReference>
<evidence type="ECO:0000256" key="6">
    <source>
        <dbReference type="ARBA" id="ARBA00022840"/>
    </source>
</evidence>
<dbReference type="PANTHER" id="PTHR43671:SF98">
    <property type="entry name" value="SERINE_THREONINE-PROTEIN KINASE NEK11"/>
    <property type="match status" value="1"/>
</dbReference>
<dbReference type="InterPro" id="IPR050660">
    <property type="entry name" value="NEK_Ser/Thr_kinase"/>
</dbReference>
<feature type="region of interest" description="Disordered" evidence="9">
    <location>
        <begin position="331"/>
        <end position="354"/>
    </location>
</feature>
<keyword evidence="12" id="KW-1185">Reference proteome</keyword>
<dbReference type="Pfam" id="PF00069">
    <property type="entry name" value="Pkinase"/>
    <property type="match status" value="1"/>
</dbReference>
<sequence>MDHAQRTFRALTQCAEFQSDISREQRPGLKCKGGEAPYVSRIDLYQYWTAGKIDAVLRSSGSPADSDTVRDGYLQVLSILAWVQATSPSVPVLHHLPTLISHGNDDASLPWYEAPRGFPDKASFHHFHEHQWRFCPVIFNRPPYLSERLLDPSAILPISPLNGNTVPKFRVESGQHRESTLAAFRINIPDVDQTQLRHVVFKTYPDKTNFDQELKAYRALQRKNKNIVRSYGSFYWISDANIRHNTIILELAEEGSLRDLYKANDPPTTSEGIRTFWYGFLDLAEGLEALHNFNNGQTYSIIHQDLKPSNVLVFRDGNQLRFKIGDFGSSTVRDDSHPQRYSGPDTGAGKTYSPPELHLNHNVDYTVTSTVDIWAFGCIMVEAAVWLVFGEAERRRFRQLRMNETAVSCNDHQALGCSDTFHDGSVVLKCVRGLQDRIEHDCRRSDTITTQIVEYVINSCLIDVQARPISRQVVHALKRIIYPAHATGTPLRSAQPNPWQDTSPANRPTGQVPGNEARQAPQRPPLQPIQSPEDDRGLPRVSIPASRSFPPPTNAHPRDRVHSNPPSAVSQAEDPPLPTNTSNGAPEPLDPPSHDAASQPSLPIVTVDEAHSWMLNAKKTGIQRTLPGWESIKGTMGGRDYIIVVDNSKHMQGHRDEVIKVAKVMSYLMKTLDPNGVEVVSTSKPKNNTTWRRSSKVEGLLTKSFAHGMNADCQMEQALTEVLKGVKPKLQKSQSKYLSLPLGGAKASGVSVYVLTSGVWDRSADGTCGVEKPIESLIACMREHDVGRTEAAIQFVRFGSDARGMKRLDALDDDLPNKEVNRGL</sequence>
<dbReference type="PROSITE" id="PS50011">
    <property type="entry name" value="PROTEIN_KINASE_DOM"/>
    <property type="match status" value="1"/>
</dbReference>
<protein>
    <recommendedName>
        <fullName evidence="1">non-specific serine/threonine protein kinase</fullName>
        <ecNumber evidence="1">2.7.11.1</ecNumber>
    </recommendedName>
</protein>
<evidence type="ECO:0000313" key="12">
    <source>
        <dbReference type="Proteomes" id="UP001433268"/>
    </source>
</evidence>
<dbReference type="InterPro" id="IPR008271">
    <property type="entry name" value="Ser/Thr_kinase_AS"/>
</dbReference>
<comment type="caution">
    <text evidence="11">The sequence shown here is derived from an EMBL/GenBank/DDBJ whole genome shotgun (WGS) entry which is preliminary data.</text>
</comment>
<evidence type="ECO:0000256" key="3">
    <source>
        <dbReference type="ARBA" id="ARBA00022679"/>
    </source>
</evidence>
<evidence type="ECO:0000256" key="1">
    <source>
        <dbReference type="ARBA" id="ARBA00012513"/>
    </source>
</evidence>
<dbReference type="GeneID" id="92042698"/>
<keyword evidence="3" id="KW-0808">Transferase</keyword>
<dbReference type="InterPro" id="IPR011009">
    <property type="entry name" value="Kinase-like_dom_sf"/>
</dbReference>
<organism evidence="11 12">
    <name type="scientific">Apiospora hydei</name>
    <dbReference type="NCBI Taxonomy" id="1337664"/>
    <lineage>
        <taxon>Eukaryota</taxon>
        <taxon>Fungi</taxon>
        <taxon>Dikarya</taxon>
        <taxon>Ascomycota</taxon>
        <taxon>Pezizomycotina</taxon>
        <taxon>Sordariomycetes</taxon>
        <taxon>Xylariomycetidae</taxon>
        <taxon>Amphisphaeriales</taxon>
        <taxon>Apiosporaceae</taxon>
        <taxon>Apiospora</taxon>
    </lineage>
</organism>
<feature type="region of interest" description="Disordered" evidence="9">
    <location>
        <begin position="488"/>
        <end position="599"/>
    </location>
</feature>
<dbReference type="SMART" id="SM00220">
    <property type="entry name" value="S_TKc"/>
    <property type="match status" value="1"/>
</dbReference>
<evidence type="ECO:0000256" key="2">
    <source>
        <dbReference type="ARBA" id="ARBA00022527"/>
    </source>
</evidence>
<dbReference type="EC" id="2.7.11.1" evidence="1"/>
<gene>
    <name evidence="11" type="ORF">PG997_005323</name>
</gene>
<reference evidence="11 12" key="1">
    <citation type="submission" date="2023-01" db="EMBL/GenBank/DDBJ databases">
        <title>Analysis of 21 Apiospora genomes using comparative genomics revels a genus with tremendous synthesis potential of carbohydrate active enzymes and secondary metabolites.</title>
        <authorList>
            <person name="Sorensen T."/>
        </authorList>
    </citation>
    <scope>NUCLEOTIDE SEQUENCE [LARGE SCALE GENOMIC DNA]</scope>
    <source>
        <strain evidence="11 12">CBS 114990</strain>
    </source>
</reference>
<dbReference type="PROSITE" id="PS00108">
    <property type="entry name" value="PROTEIN_KINASE_ST"/>
    <property type="match status" value="1"/>
</dbReference>
<evidence type="ECO:0000313" key="11">
    <source>
        <dbReference type="EMBL" id="KAK8090362.1"/>
    </source>
</evidence>
<keyword evidence="4" id="KW-0547">Nucleotide-binding</keyword>
<keyword evidence="5" id="KW-0418">Kinase</keyword>
<evidence type="ECO:0000256" key="8">
    <source>
        <dbReference type="ARBA" id="ARBA00048679"/>
    </source>
</evidence>
<dbReference type="CDD" id="cd00180">
    <property type="entry name" value="PKc"/>
    <property type="match status" value="1"/>
</dbReference>
<accession>A0ABR1X4T7</accession>
<feature type="domain" description="Protein kinase" evidence="10">
    <location>
        <begin position="144"/>
        <end position="478"/>
    </location>
</feature>
<comment type="catalytic activity">
    <reaction evidence="7">
        <text>L-threonyl-[protein] + ATP = O-phospho-L-threonyl-[protein] + ADP + H(+)</text>
        <dbReference type="Rhea" id="RHEA:46608"/>
        <dbReference type="Rhea" id="RHEA-COMP:11060"/>
        <dbReference type="Rhea" id="RHEA-COMP:11605"/>
        <dbReference type="ChEBI" id="CHEBI:15378"/>
        <dbReference type="ChEBI" id="CHEBI:30013"/>
        <dbReference type="ChEBI" id="CHEBI:30616"/>
        <dbReference type="ChEBI" id="CHEBI:61977"/>
        <dbReference type="ChEBI" id="CHEBI:456216"/>
        <dbReference type="EC" id="2.7.11.1"/>
    </reaction>
</comment>
<evidence type="ECO:0000259" key="10">
    <source>
        <dbReference type="PROSITE" id="PS50011"/>
    </source>
</evidence>
<keyword evidence="6" id="KW-0067">ATP-binding</keyword>
<evidence type="ECO:0000256" key="4">
    <source>
        <dbReference type="ARBA" id="ARBA00022741"/>
    </source>
</evidence>
<evidence type="ECO:0000256" key="5">
    <source>
        <dbReference type="ARBA" id="ARBA00022777"/>
    </source>
</evidence>
<feature type="compositionally biased region" description="Polar residues" evidence="9">
    <location>
        <begin position="490"/>
        <end position="509"/>
    </location>
</feature>
<dbReference type="EMBL" id="JAQQWN010000004">
    <property type="protein sequence ID" value="KAK8090362.1"/>
    <property type="molecule type" value="Genomic_DNA"/>
</dbReference>
<dbReference type="PANTHER" id="PTHR43671">
    <property type="entry name" value="SERINE/THREONINE-PROTEIN KINASE NEK"/>
    <property type="match status" value="1"/>
</dbReference>
<proteinExistence type="predicted"/>
<comment type="catalytic activity">
    <reaction evidence="8">
        <text>L-seryl-[protein] + ATP = O-phospho-L-seryl-[protein] + ADP + H(+)</text>
        <dbReference type="Rhea" id="RHEA:17989"/>
        <dbReference type="Rhea" id="RHEA-COMP:9863"/>
        <dbReference type="Rhea" id="RHEA-COMP:11604"/>
        <dbReference type="ChEBI" id="CHEBI:15378"/>
        <dbReference type="ChEBI" id="CHEBI:29999"/>
        <dbReference type="ChEBI" id="CHEBI:30616"/>
        <dbReference type="ChEBI" id="CHEBI:83421"/>
        <dbReference type="ChEBI" id="CHEBI:456216"/>
        <dbReference type="EC" id="2.7.11.1"/>
    </reaction>
</comment>
<evidence type="ECO:0000256" key="7">
    <source>
        <dbReference type="ARBA" id="ARBA00047899"/>
    </source>
</evidence>
<dbReference type="InterPro" id="IPR000719">
    <property type="entry name" value="Prot_kinase_dom"/>
</dbReference>
<dbReference type="RefSeq" id="XP_066673256.1">
    <property type="nucleotide sequence ID" value="XM_066809638.1"/>
</dbReference>
<name>A0ABR1X4T7_9PEZI</name>
<evidence type="ECO:0000256" key="9">
    <source>
        <dbReference type="SAM" id="MobiDB-lite"/>
    </source>
</evidence>
<keyword evidence="2" id="KW-0723">Serine/threonine-protein kinase</keyword>